<name>A0ABV4P1K5_9GAMM</name>
<dbReference type="Pfam" id="PF25675">
    <property type="entry name" value="Phage_nozzle"/>
    <property type="match status" value="2"/>
</dbReference>
<sequence>MSIDCSKVPTKSIDSVVVTTRDYEPGEISTEIADAGLGFGAWDTTNNSAIEEGYLEDNRSLCFVKQADYATKYTLKLNGTSCSYTTPEATSDRARAGLATEAITSSIVSAINSKTGSHGCTATSFGSYFTVHSSNSYTIQAVDSLGGKAFFAFKHKAQNFSDLPPDAPDGFRLKILPEPDAEGEAYHVVYNKEGGVTTGTWEETVAPGLINQLDRNTMPHLLTRKQDAQYINSDNPYGIYFEFSHAPWSAREVGDYATAPFPSFTSSINSDGQLSAIRTITSMAYFKNRLVFATDENLVFSEAGNHFRFFPTTVIQPLESDAIDIAISNNKVTPIQHMIPYEKELIMFSANQQYSCSGGEIFSAETVQVVPTTGYRIDVNVAPIRVGDKIFFCSRKRNFNTIWEYVYEGDKWRAYDITKHVPNYIEGFVHRLAGNSTQDMLFVLPRLSHEDTIGFMYIYNWAEQRDERVQSAWQKWEFAAEVLDIVLEANYLRLLTRYNEGGDVEAPTYIYYYEGMNLSYDPLAEELGHPALIDRREEVTGLGIGSSDLEEWDGRIVFQFQGRAFVGFPYEQRYVFSRLSIRDSSGTPLVGGRTQARRIILNYADTSHFVVAAEVRGRSDIRSQEFNARVIGSADNIIGEIPIAVGELTFPVMGEADRLRVHISNWSPFDAVFLSAQWEAFYSYRARRL</sequence>
<evidence type="ECO:0000313" key="2">
    <source>
        <dbReference type="Proteomes" id="UP001569428"/>
    </source>
</evidence>
<dbReference type="EMBL" id="JBGMEK010000035">
    <property type="protein sequence ID" value="MFA0812189.1"/>
    <property type="molecule type" value="Genomic_DNA"/>
</dbReference>
<organism evidence="1 2">
    <name type="scientific">Microbulbifer epialgicus</name>
    <dbReference type="NCBI Taxonomy" id="393907"/>
    <lineage>
        <taxon>Bacteria</taxon>
        <taxon>Pseudomonadati</taxon>
        <taxon>Pseudomonadota</taxon>
        <taxon>Gammaproteobacteria</taxon>
        <taxon>Cellvibrionales</taxon>
        <taxon>Microbulbiferaceae</taxon>
        <taxon>Microbulbifer</taxon>
    </lineage>
</organism>
<evidence type="ECO:0000313" key="1">
    <source>
        <dbReference type="EMBL" id="MFA0812189.1"/>
    </source>
</evidence>
<accession>A0ABV4P1K5</accession>
<dbReference type="RefSeq" id="WP_371839824.1">
    <property type="nucleotide sequence ID" value="NZ_JBGMEK010000035.1"/>
</dbReference>
<dbReference type="InterPro" id="IPR058003">
    <property type="entry name" value="Phage_gp12"/>
</dbReference>
<keyword evidence="2" id="KW-1185">Reference proteome</keyword>
<comment type="caution">
    <text evidence="1">The sequence shown here is derived from an EMBL/GenBank/DDBJ whole genome shotgun (WGS) entry which is preliminary data.</text>
</comment>
<dbReference type="Proteomes" id="UP001569428">
    <property type="component" value="Unassembled WGS sequence"/>
</dbReference>
<protein>
    <submittedName>
        <fullName evidence="1">Uncharacterized protein</fullName>
    </submittedName>
</protein>
<reference evidence="1 2" key="1">
    <citation type="submission" date="2024-08" db="EMBL/GenBank/DDBJ databases">
        <authorList>
            <person name="Ishaq N."/>
        </authorList>
    </citation>
    <scope>NUCLEOTIDE SEQUENCE [LARGE SCALE GENOMIC DNA]</scope>
    <source>
        <strain evidence="1 2">DSM 18651</strain>
    </source>
</reference>
<proteinExistence type="predicted"/>
<gene>
    <name evidence="1" type="ORF">ACCI49_14845</name>
</gene>